<dbReference type="PANTHER" id="PTHR28259:SF16">
    <property type="entry name" value="FLUORIDE-SPECIFIC ION CHANNEL FLUC 2"/>
    <property type="match status" value="1"/>
</dbReference>
<feature type="transmembrane region" description="Helical" evidence="14">
    <location>
        <begin position="36"/>
        <end position="56"/>
    </location>
</feature>
<organism evidence="15 16">
    <name type="scientific">Robertmurraya mangrovi</name>
    <dbReference type="NCBI Taxonomy" id="3098077"/>
    <lineage>
        <taxon>Bacteria</taxon>
        <taxon>Bacillati</taxon>
        <taxon>Bacillota</taxon>
        <taxon>Bacilli</taxon>
        <taxon>Bacillales</taxon>
        <taxon>Bacillaceae</taxon>
        <taxon>Robertmurraya</taxon>
    </lineage>
</organism>
<sequence length="118" mass="13088">MIVGLNIIWIALGGFAGAIFRFGIGTYFKTHSNYPIPLGTFIVNIVGSFLLGWLLGHDIDGMWYSLLGIGFLGAFTTFSTLKVEFIQMVQKKANFHAVVYLLMTYFFGILAAFLGYLS</sequence>
<keyword evidence="5 14" id="KW-0479">Metal-binding</keyword>
<comment type="caution">
    <text evidence="15">The sequence shown here is derived from an EMBL/GenBank/DDBJ whole genome shotgun (WGS) entry which is preliminary data.</text>
</comment>
<evidence type="ECO:0000256" key="10">
    <source>
        <dbReference type="ARBA" id="ARBA00023303"/>
    </source>
</evidence>
<keyword evidence="8 14" id="KW-0406">Ion transport</keyword>
<evidence type="ECO:0000256" key="13">
    <source>
        <dbReference type="ARBA" id="ARBA00049940"/>
    </source>
</evidence>
<dbReference type="PANTHER" id="PTHR28259">
    <property type="entry name" value="FLUORIDE EXPORT PROTEIN 1-RELATED"/>
    <property type="match status" value="1"/>
</dbReference>
<evidence type="ECO:0000256" key="12">
    <source>
        <dbReference type="ARBA" id="ARBA00035585"/>
    </source>
</evidence>
<comment type="subcellular location">
    <subcellularLocation>
        <location evidence="1 14">Cell membrane</location>
        <topology evidence="1 14">Multi-pass membrane protein</topology>
    </subcellularLocation>
</comment>
<name>A0ABU5J4Z8_9BACI</name>
<evidence type="ECO:0000256" key="6">
    <source>
        <dbReference type="ARBA" id="ARBA00022989"/>
    </source>
</evidence>
<evidence type="ECO:0000256" key="14">
    <source>
        <dbReference type="HAMAP-Rule" id="MF_00454"/>
    </source>
</evidence>
<proteinExistence type="inferred from homology"/>
<evidence type="ECO:0000256" key="2">
    <source>
        <dbReference type="ARBA" id="ARBA00022448"/>
    </source>
</evidence>
<evidence type="ECO:0000256" key="4">
    <source>
        <dbReference type="ARBA" id="ARBA00022692"/>
    </source>
</evidence>
<gene>
    <name evidence="14 15" type="primary">crcB</name>
    <name evidence="14" type="synonym">fluC</name>
    <name evidence="15" type="ORF">SM124_22750</name>
</gene>
<keyword evidence="2 14" id="KW-0813">Transport</keyword>
<dbReference type="InterPro" id="IPR003691">
    <property type="entry name" value="FluC"/>
</dbReference>
<dbReference type="HAMAP" id="MF_00454">
    <property type="entry name" value="FluC"/>
    <property type="match status" value="1"/>
</dbReference>
<evidence type="ECO:0000256" key="3">
    <source>
        <dbReference type="ARBA" id="ARBA00022475"/>
    </source>
</evidence>
<evidence type="ECO:0000256" key="8">
    <source>
        <dbReference type="ARBA" id="ARBA00023065"/>
    </source>
</evidence>
<evidence type="ECO:0000256" key="1">
    <source>
        <dbReference type="ARBA" id="ARBA00004651"/>
    </source>
</evidence>
<keyword evidence="9 14" id="KW-0472">Membrane</keyword>
<keyword evidence="4 14" id="KW-0812">Transmembrane</keyword>
<evidence type="ECO:0000313" key="15">
    <source>
        <dbReference type="EMBL" id="MDZ5474499.1"/>
    </source>
</evidence>
<dbReference type="NCBIfam" id="TIGR00494">
    <property type="entry name" value="crcB"/>
    <property type="match status" value="1"/>
</dbReference>
<keyword evidence="7 14" id="KW-0915">Sodium</keyword>
<keyword evidence="3 14" id="KW-1003">Cell membrane</keyword>
<dbReference type="Proteomes" id="UP001290455">
    <property type="component" value="Unassembled WGS sequence"/>
</dbReference>
<comment type="catalytic activity">
    <reaction evidence="12">
        <text>fluoride(in) = fluoride(out)</text>
        <dbReference type="Rhea" id="RHEA:76159"/>
        <dbReference type="ChEBI" id="CHEBI:17051"/>
    </reaction>
    <physiologicalReaction direction="left-to-right" evidence="12">
        <dbReference type="Rhea" id="RHEA:76160"/>
    </physiologicalReaction>
</comment>
<accession>A0ABU5J4Z8</accession>
<protein>
    <recommendedName>
        <fullName evidence="14">Fluoride-specific ion channel FluC</fullName>
    </recommendedName>
</protein>
<keyword evidence="6 14" id="KW-1133">Transmembrane helix</keyword>
<reference evidence="15 16" key="1">
    <citation type="submission" date="2023-11" db="EMBL/GenBank/DDBJ databases">
        <title>Bacillus jintuensis, isolated from a mudflat on the Beibu Gulf coast.</title>
        <authorList>
            <person name="Li M."/>
        </authorList>
    </citation>
    <scope>NUCLEOTIDE SEQUENCE [LARGE SCALE GENOMIC DNA]</scope>
    <source>
        <strain evidence="15 16">31A1R</strain>
    </source>
</reference>
<feature type="transmembrane region" description="Helical" evidence="14">
    <location>
        <begin position="62"/>
        <end position="81"/>
    </location>
</feature>
<feature type="transmembrane region" description="Helical" evidence="14">
    <location>
        <begin position="93"/>
        <end position="117"/>
    </location>
</feature>
<comment type="activity regulation">
    <text evidence="14">Na(+) is not transported, but it plays an essential structural role and its presence is essential for fluoride channel function.</text>
</comment>
<dbReference type="RefSeq" id="WP_322448781.1">
    <property type="nucleotide sequence ID" value="NZ_JAXOFX010000027.1"/>
</dbReference>
<evidence type="ECO:0000256" key="5">
    <source>
        <dbReference type="ARBA" id="ARBA00022723"/>
    </source>
</evidence>
<feature type="binding site" evidence="14">
    <location>
        <position position="76"/>
    </location>
    <ligand>
        <name>Na(+)</name>
        <dbReference type="ChEBI" id="CHEBI:29101"/>
        <note>structural</note>
    </ligand>
</feature>
<evidence type="ECO:0000256" key="9">
    <source>
        <dbReference type="ARBA" id="ARBA00023136"/>
    </source>
</evidence>
<evidence type="ECO:0000313" key="16">
    <source>
        <dbReference type="Proteomes" id="UP001290455"/>
    </source>
</evidence>
<feature type="transmembrane region" description="Helical" evidence="14">
    <location>
        <begin position="6"/>
        <end position="24"/>
    </location>
</feature>
<comment type="similarity">
    <text evidence="11 14">Belongs to the fluoride channel Fluc/FEX (TC 1.A.43) family.</text>
</comment>
<feature type="binding site" evidence="14">
    <location>
        <position position="73"/>
    </location>
    <ligand>
        <name>Na(+)</name>
        <dbReference type="ChEBI" id="CHEBI:29101"/>
        <note>structural</note>
    </ligand>
</feature>
<dbReference type="Pfam" id="PF02537">
    <property type="entry name" value="CRCB"/>
    <property type="match status" value="1"/>
</dbReference>
<dbReference type="EMBL" id="JAXOFX010000027">
    <property type="protein sequence ID" value="MDZ5474499.1"/>
    <property type="molecule type" value="Genomic_DNA"/>
</dbReference>
<keyword evidence="16" id="KW-1185">Reference proteome</keyword>
<evidence type="ECO:0000256" key="7">
    <source>
        <dbReference type="ARBA" id="ARBA00023053"/>
    </source>
</evidence>
<keyword evidence="10 14" id="KW-0407">Ion channel</keyword>
<evidence type="ECO:0000256" key="11">
    <source>
        <dbReference type="ARBA" id="ARBA00035120"/>
    </source>
</evidence>
<comment type="function">
    <text evidence="13 14">Fluoride-specific ion channel. Important for reducing fluoride concentration in the cell, thus reducing its toxicity.</text>
</comment>